<dbReference type="RefSeq" id="WP_196913075.1">
    <property type="nucleotide sequence ID" value="NZ_JADTFC010000050.1"/>
</dbReference>
<sequence>MLVTVDPFMPLNNKAARQHPWTTTMHAENAGAYYDFIKNPEQIREKLEDFKPHESQKAVQFFYWMLEMINRKDGPLETCDCALSSIISGPSLFGKPQQIRGRLEVIARDRSVNTDLEAMSNLIRNLTICLQDEWTDCDVVWLEIHCLKTQFMDMPVGQSAGYRTSIFFEVNGDSGDEIWRDLYYTFVSIDHALTKIEGIVS</sequence>
<name>A0ABS0KNE2_PSENT</name>
<gene>
    <name evidence="1" type="ORF">I5I61_18700</name>
</gene>
<evidence type="ECO:0000313" key="1">
    <source>
        <dbReference type="EMBL" id="MBG6289488.1"/>
    </source>
</evidence>
<protein>
    <submittedName>
        <fullName evidence="1">Uncharacterized protein</fullName>
    </submittedName>
</protein>
<evidence type="ECO:0000313" key="2">
    <source>
        <dbReference type="Proteomes" id="UP000608450"/>
    </source>
</evidence>
<proteinExistence type="predicted"/>
<organism evidence="1 2">
    <name type="scientific">Pseudomonas nitroreducens</name>
    <dbReference type="NCBI Taxonomy" id="46680"/>
    <lineage>
        <taxon>Bacteria</taxon>
        <taxon>Pseudomonadati</taxon>
        <taxon>Pseudomonadota</taxon>
        <taxon>Gammaproteobacteria</taxon>
        <taxon>Pseudomonadales</taxon>
        <taxon>Pseudomonadaceae</taxon>
        <taxon>Pseudomonas</taxon>
    </lineage>
</organism>
<reference evidence="1 2" key="1">
    <citation type="submission" date="2020-11" db="EMBL/GenBank/DDBJ databases">
        <title>Enhanced detection system for hospital associated transmission using whole genome sequencing surveillance.</title>
        <authorList>
            <person name="Harrison L.H."/>
            <person name="Van Tyne D."/>
            <person name="Marsh J.W."/>
            <person name="Griffith M.P."/>
            <person name="Snyder D.J."/>
            <person name="Cooper V.S."/>
            <person name="Mustapha M."/>
        </authorList>
    </citation>
    <scope>NUCLEOTIDE SEQUENCE [LARGE SCALE GENOMIC DNA]</scope>
    <source>
        <strain evidence="1 2">PSA00705</strain>
    </source>
</reference>
<keyword evidence="2" id="KW-1185">Reference proteome</keyword>
<dbReference type="EMBL" id="JADTFC010000050">
    <property type="protein sequence ID" value="MBG6289488.1"/>
    <property type="molecule type" value="Genomic_DNA"/>
</dbReference>
<comment type="caution">
    <text evidence="1">The sequence shown here is derived from an EMBL/GenBank/DDBJ whole genome shotgun (WGS) entry which is preliminary data.</text>
</comment>
<accession>A0ABS0KNE2</accession>
<dbReference type="Proteomes" id="UP000608450">
    <property type="component" value="Unassembled WGS sequence"/>
</dbReference>